<organism evidence="1 2">
    <name type="scientific">Vallitalea pronyensis</name>
    <dbReference type="NCBI Taxonomy" id="1348613"/>
    <lineage>
        <taxon>Bacteria</taxon>
        <taxon>Bacillati</taxon>
        <taxon>Bacillota</taxon>
        <taxon>Clostridia</taxon>
        <taxon>Lachnospirales</taxon>
        <taxon>Vallitaleaceae</taxon>
        <taxon>Vallitalea</taxon>
    </lineage>
</organism>
<evidence type="ECO:0000313" key="1">
    <source>
        <dbReference type="EMBL" id="QUI23829.1"/>
    </source>
</evidence>
<dbReference type="AlphaFoldDB" id="A0A8J8MLQ0"/>
<accession>A0A8J8MLQ0</accession>
<dbReference type="InterPro" id="IPR027972">
    <property type="entry name" value="DUF4489"/>
</dbReference>
<name>A0A8J8MLQ0_9FIRM</name>
<gene>
    <name evidence="1" type="ORF">HZI73_16685</name>
</gene>
<sequence length="233" mass="26465">MTDKFHKKGCSCRKDTKHPNPKKIIFECDSAPQEAVFEILEPVQVSFSDPTDVPESQRIVENFPLGNVLIDARRLVRPFVFIEFSSQIFFNVQTEPTVDLPQAAGLFRIRLKFILTRKCDNGPEETVRTWEYEKSFRLLDGISNIVNERTISVPFSVVHCESLIRCDCDCCEYAVTVTATSTSEPLFEQVADDEFNLFTTSDFINVEEARVTKASMSGFALQECTDCCTVKKC</sequence>
<keyword evidence="2" id="KW-1185">Reference proteome</keyword>
<dbReference type="Proteomes" id="UP000683246">
    <property type="component" value="Chromosome"/>
</dbReference>
<protein>
    <submittedName>
        <fullName evidence="1">DUF4489 domain-containing protein</fullName>
    </submittedName>
</protein>
<dbReference type="Pfam" id="PF14879">
    <property type="entry name" value="DUF4489"/>
    <property type="match status" value="1"/>
</dbReference>
<dbReference type="EMBL" id="CP058649">
    <property type="protein sequence ID" value="QUI23829.1"/>
    <property type="molecule type" value="Genomic_DNA"/>
</dbReference>
<evidence type="ECO:0000313" key="2">
    <source>
        <dbReference type="Proteomes" id="UP000683246"/>
    </source>
</evidence>
<dbReference type="RefSeq" id="WP_212694516.1">
    <property type="nucleotide sequence ID" value="NZ_CP058649.1"/>
</dbReference>
<reference evidence="1" key="1">
    <citation type="submission" date="2020-07" db="EMBL/GenBank/DDBJ databases">
        <title>Vallitalea pronyensis genome.</title>
        <authorList>
            <person name="Postec A."/>
        </authorList>
    </citation>
    <scope>NUCLEOTIDE SEQUENCE</scope>
    <source>
        <strain evidence="1">FatNI3</strain>
    </source>
</reference>
<proteinExistence type="predicted"/>
<dbReference type="KEGG" id="vpy:HZI73_16685"/>